<evidence type="ECO:0000313" key="2">
    <source>
        <dbReference type="EMBL" id="MFC5501252.1"/>
    </source>
</evidence>
<proteinExistence type="predicted"/>
<reference evidence="3" key="1">
    <citation type="journal article" date="2019" name="Int. J. Syst. Evol. Microbiol.">
        <title>The Global Catalogue of Microorganisms (GCM) 10K type strain sequencing project: providing services to taxonomists for standard genome sequencing and annotation.</title>
        <authorList>
            <consortium name="The Broad Institute Genomics Platform"/>
            <consortium name="The Broad Institute Genome Sequencing Center for Infectious Disease"/>
            <person name="Wu L."/>
            <person name="Ma J."/>
        </authorList>
    </citation>
    <scope>NUCLEOTIDE SEQUENCE [LARGE SCALE GENOMIC DNA]</scope>
    <source>
        <strain evidence="3">CGMCC 4.6997</strain>
    </source>
</reference>
<comment type="caution">
    <text evidence="2">The sequence shown here is derived from an EMBL/GenBank/DDBJ whole genome shotgun (WGS) entry which is preliminary data.</text>
</comment>
<feature type="transmembrane region" description="Helical" evidence="1">
    <location>
        <begin position="96"/>
        <end position="117"/>
    </location>
</feature>
<feature type="transmembrane region" description="Helical" evidence="1">
    <location>
        <begin position="6"/>
        <end position="26"/>
    </location>
</feature>
<keyword evidence="3" id="KW-1185">Reference proteome</keyword>
<dbReference type="Proteomes" id="UP001596039">
    <property type="component" value="Unassembled WGS sequence"/>
</dbReference>
<evidence type="ECO:0000256" key="1">
    <source>
        <dbReference type="SAM" id="Phobius"/>
    </source>
</evidence>
<evidence type="ECO:0008006" key="4">
    <source>
        <dbReference type="Google" id="ProtNLM"/>
    </source>
</evidence>
<keyword evidence="1" id="KW-0472">Membrane</keyword>
<organism evidence="2 3">
    <name type="scientific">Lysinimonas soli</name>
    <dbReference type="NCBI Taxonomy" id="1074233"/>
    <lineage>
        <taxon>Bacteria</taxon>
        <taxon>Bacillati</taxon>
        <taxon>Actinomycetota</taxon>
        <taxon>Actinomycetes</taxon>
        <taxon>Micrococcales</taxon>
        <taxon>Microbacteriaceae</taxon>
        <taxon>Lysinimonas</taxon>
    </lineage>
</organism>
<protein>
    <recommendedName>
        <fullName evidence="4">Integral membrane protein</fullName>
    </recommendedName>
</protein>
<dbReference type="RefSeq" id="WP_386738851.1">
    <property type="nucleotide sequence ID" value="NZ_JBHSMG010000001.1"/>
</dbReference>
<feature type="transmembrane region" description="Helical" evidence="1">
    <location>
        <begin position="33"/>
        <end position="57"/>
    </location>
</feature>
<gene>
    <name evidence="2" type="ORF">ACFPJ4_03245</name>
</gene>
<dbReference type="EMBL" id="JBHSMG010000001">
    <property type="protein sequence ID" value="MFC5501252.1"/>
    <property type="molecule type" value="Genomic_DNA"/>
</dbReference>
<sequence length="120" mass="12746">MIYGFTIAQVIVACAAGVLAVVLGLIGRRPNDVTLGALVLIELLLVAQLVSALVAPGVGNRPTGSVAEFYVYLVTALLIPPLAVFWGLVERTRWSTVVLGVGAFAIAVMVFRMQQIWTAH</sequence>
<name>A0ABW0NMK5_9MICO</name>
<keyword evidence="1" id="KW-1133">Transmembrane helix</keyword>
<accession>A0ABW0NMK5</accession>
<feature type="transmembrane region" description="Helical" evidence="1">
    <location>
        <begin position="69"/>
        <end position="89"/>
    </location>
</feature>
<evidence type="ECO:0000313" key="3">
    <source>
        <dbReference type="Proteomes" id="UP001596039"/>
    </source>
</evidence>
<keyword evidence="1" id="KW-0812">Transmembrane</keyword>